<keyword evidence="1" id="KW-0732">Signal</keyword>
<evidence type="ECO:0000259" key="3">
    <source>
        <dbReference type="Pfam" id="PF02638"/>
    </source>
</evidence>
<organism evidence="4">
    <name type="scientific">marine sediment metagenome</name>
    <dbReference type="NCBI Taxonomy" id="412755"/>
    <lineage>
        <taxon>unclassified sequences</taxon>
        <taxon>metagenomes</taxon>
        <taxon>ecological metagenomes</taxon>
    </lineage>
</organism>
<feature type="non-terminal residue" evidence="4">
    <location>
        <position position="1"/>
    </location>
</feature>
<accession>X1TWW2</accession>
<evidence type="ECO:0000256" key="2">
    <source>
        <dbReference type="SAM" id="Coils"/>
    </source>
</evidence>
<dbReference type="EMBL" id="BARW01007086">
    <property type="protein sequence ID" value="GAI84499.1"/>
    <property type="molecule type" value="Genomic_DNA"/>
</dbReference>
<evidence type="ECO:0000313" key="4">
    <source>
        <dbReference type="EMBL" id="GAI84499.1"/>
    </source>
</evidence>
<dbReference type="Gene3D" id="3.20.20.80">
    <property type="entry name" value="Glycosidases"/>
    <property type="match status" value="1"/>
</dbReference>
<protein>
    <recommendedName>
        <fullName evidence="3">Glycosyl hydrolase-like 10 domain-containing protein</fullName>
    </recommendedName>
</protein>
<comment type="caution">
    <text evidence="4">The sequence shown here is derived from an EMBL/GenBank/DDBJ whole genome shotgun (WGS) entry which is preliminary data.</text>
</comment>
<gene>
    <name evidence="4" type="ORF">S12H4_14833</name>
</gene>
<evidence type="ECO:0000256" key="1">
    <source>
        <dbReference type="ARBA" id="ARBA00022729"/>
    </source>
</evidence>
<reference evidence="4" key="1">
    <citation type="journal article" date="2014" name="Front. Microbiol.">
        <title>High frequency of phylogenetically diverse reductive dehalogenase-homologous genes in deep subseafloor sedimentary metagenomes.</title>
        <authorList>
            <person name="Kawai M."/>
            <person name="Futagami T."/>
            <person name="Toyoda A."/>
            <person name="Takaki Y."/>
            <person name="Nishi S."/>
            <person name="Hori S."/>
            <person name="Arai W."/>
            <person name="Tsubouchi T."/>
            <person name="Morono Y."/>
            <person name="Uchiyama I."/>
            <person name="Ito T."/>
            <person name="Fujiyama A."/>
            <person name="Inagaki F."/>
            <person name="Takami H."/>
        </authorList>
    </citation>
    <scope>NUCLEOTIDE SEQUENCE</scope>
    <source>
        <strain evidence="4">Expedition CK06-06</strain>
    </source>
</reference>
<dbReference type="SUPFAM" id="SSF51445">
    <property type="entry name" value="(Trans)glycosidases"/>
    <property type="match status" value="1"/>
</dbReference>
<sequence length="260" mass="29732">QKGKLMHKLIQCMMCCIILFTFYSCVATKPASQVDLEIPKDFPKAEREFRAAWVATVANINWPSKPGLSTDEQKREAVKLLDLLQKINFNAVIFQVRPQCDALYKSELEPWSYYLTGVQGKAPDPFYDPLEFWIEEAHERGLELHVWLNPYRAHHVSGGPVSDSSIVIKRPDLVVEGAKIGLKGARIGLLAARGALKMLVTDYDESDLEREIEDEAEELEIRAGELEEMAEELEEVAEEFEDLHFTMKSEIDELNDLDWF</sequence>
<dbReference type="InterPro" id="IPR017853">
    <property type="entry name" value="GH"/>
</dbReference>
<proteinExistence type="predicted"/>
<dbReference type="InterPro" id="IPR003790">
    <property type="entry name" value="GHL10"/>
</dbReference>
<dbReference type="PANTHER" id="PTHR43405:SF1">
    <property type="entry name" value="GLYCOSYL HYDROLASE DIGH"/>
    <property type="match status" value="1"/>
</dbReference>
<name>X1TWW2_9ZZZZ</name>
<dbReference type="InterPro" id="IPR052177">
    <property type="entry name" value="Divisome_Glycosyl_Hydrolase"/>
</dbReference>
<feature type="coiled-coil region" evidence="2">
    <location>
        <begin position="209"/>
        <end position="246"/>
    </location>
</feature>
<feature type="domain" description="Glycosyl hydrolase-like 10" evidence="3">
    <location>
        <begin position="48"/>
        <end position="148"/>
    </location>
</feature>
<keyword evidence="2" id="KW-0175">Coiled coil</keyword>
<dbReference type="Pfam" id="PF02638">
    <property type="entry name" value="GHL10"/>
    <property type="match status" value="1"/>
</dbReference>
<dbReference type="AlphaFoldDB" id="X1TWW2"/>
<dbReference type="PANTHER" id="PTHR43405">
    <property type="entry name" value="GLYCOSYL HYDROLASE DIGH"/>
    <property type="match status" value="1"/>
</dbReference>